<dbReference type="Proteomes" id="UP000410492">
    <property type="component" value="Unassembled WGS sequence"/>
</dbReference>
<proteinExistence type="predicted"/>
<dbReference type="OrthoDB" id="9974421at2759"/>
<organism evidence="1 2">
    <name type="scientific">Callosobruchus maculatus</name>
    <name type="common">Southern cowpea weevil</name>
    <name type="synonym">Pulse bruchid</name>
    <dbReference type="NCBI Taxonomy" id="64391"/>
    <lineage>
        <taxon>Eukaryota</taxon>
        <taxon>Metazoa</taxon>
        <taxon>Ecdysozoa</taxon>
        <taxon>Arthropoda</taxon>
        <taxon>Hexapoda</taxon>
        <taxon>Insecta</taxon>
        <taxon>Pterygota</taxon>
        <taxon>Neoptera</taxon>
        <taxon>Endopterygota</taxon>
        <taxon>Coleoptera</taxon>
        <taxon>Polyphaga</taxon>
        <taxon>Cucujiformia</taxon>
        <taxon>Chrysomeloidea</taxon>
        <taxon>Chrysomelidae</taxon>
        <taxon>Bruchinae</taxon>
        <taxon>Bruchini</taxon>
        <taxon>Callosobruchus</taxon>
    </lineage>
</organism>
<dbReference type="Gene3D" id="3.40.50.1820">
    <property type="entry name" value="alpha/beta hydrolase"/>
    <property type="match status" value="1"/>
</dbReference>
<accession>A0A653D482</accession>
<name>A0A653D482_CALMS</name>
<dbReference type="InterPro" id="IPR029058">
    <property type="entry name" value="AB_hydrolase_fold"/>
</dbReference>
<dbReference type="PANTHER" id="PTHR11005">
    <property type="entry name" value="LYSOSOMAL ACID LIPASE-RELATED"/>
    <property type="match status" value="1"/>
</dbReference>
<keyword evidence="2" id="KW-1185">Reference proteome</keyword>
<reference evidence="1 2" key="1">
    <citation type="submission" date="2019-01" db="EMBL/GenBank/DDBJ databases">
        <authorList>
            <person name="Sayadi A."/>
        </authorList>
    </citation>
    <scope>NUCLEOTIDE SEQUENCE [LARGE SCALE GENOMIC DNA]</scope>
</reference>
<dbReference type="AlphaFoldDB" id="A0A653D482"/>
<sequence length="172" mass="19483">MRPGPLVPQFGRVFCSGEQTNLCVLVYQLFFGYPTFLDSKMMPVLACTAPEGFSSKMLLHYHQLIKTGEFKRYDYGFFENKAKYGQHSAPSIDLSNVTAPVALFYAPNDLNAPIRKVRQLHDALPNVQMMYEIKNKYFNHADFIDSDNRDVLFNAPLISYLNSVVHSSADGS</sequence>
<evidence type="ECO:0008006" key="3">
    <source>
        <dbReference type="Google" id="ProtNLM"/>
    </source>
</evidence>
<protein>
    <recommendedName>
        <fullName evidence="3">AB hydrolase-1 domain-containing protein</fullName>
    </recommendedName>
</protein>
<dbReference type="SUPFAM" id="SSF53474">
    <property type="entry name" value="alpha/beta-Hydrolases"/>
    <property type="match status" value="1"/>
</dbReference>
<evidence type="ECO:0000313" key="1">
    <source>
        <dbReference type="EMBL" id="VEN54980.1"/>
    </source>
</evidence>
<dbReference type="EMBL" id="CAACVG010010086">
    <property type="protein sequence ID" value="VEN54980.1"/>
    <property type="molecule type" value="Genomic_DNA"/>
</dbReference>
<gene>
    <name evidence="1" type="ORF">CALMAC_LOCUS14298</name>
</gene>
<evidence type="ECO:0000313" key="2">
    <source>
        <dbReference type="Proteomes" id="UP000410492"/>
    </source>
</evidence>